<feature type="signal peptide" evidence="1">
    <location>
        <begin position="1"/>
        <end position="21"/>
    </location>
</feature>
<reference evidence="3" key="1">
    <citation type="submission" date="2018-03" db="EMBL/GenBank/DDBJ databases">
        <authorList>
            <person name="Blom J."/>
        </authorList>
    </citation>
    <scope>NUCLEOTIDE SEQUENCE [LARGE SCALE GENOMIC DNA]</scope>
    <source>
        <strain evidence="3">KPC-SM-21</strain>
    </source>
</reference>
<organism evidence="2 3">
    <name type="scientific">Acinetobacter stercoris</name>
    <dbReference type="NCBI Taxonomy" id="2126983"/>
    <lineage>
        <taxon>Bacteria</taxon>
        <taxon>Pseudomonadati</taxon>
        <taxon>Pseudomonadota</taxon>
        <taxon>Gammaproteobacteria</taxon>
        <taxon>Moraxellales</taxon>
        <taxon>Moraxellaceae</taxon>
        <taxon>Acinetobacter</taxon>
    </lineage>
</organism>
<dbReference type="InParanoid" id="A0A2U3MV54"/>
<name>A0A2U3MV54_9GAMM</name>
<proteinExistence type="predicted"/>
<keyword evidence="1" id="KW-0732">Signal</keyword>
<evidence type="ECO:0000313" key="2">
    <source>
        <dbReference type="EMBL" id="SPL69302.1"/>
    </source>
</evidence>
<dbReference type="PROSITE" id="PS51257">
    <property type="entry name" value="PROKAR_LIPOPROTEIN"/>
    <property type="match status" value="1"/>
</dbReference>
<gene>
    <name evidence="2" type="ORF">KPC_0480</name>
</gene>
<dbReference type="RefSeq" id="WP_121972842.1">
    <property type="nucleotide sequence ID" value="NZ_OOGT01000012.1"/>
</dbReference>
<dbReference type="AlphaFoldDB" id="A0A2U3MV54"/>
<accession>A0A2U3MV54</accession>
<sequence length="354" mass="40299">MPKFKSSLFMISLSFALVACGGGGNSSSPISNNPTEVSITCNKGIPSKTSGLTNIGLYVEPLYYLDAIYPVKYDDTGTQTKIFLNLYENSLTNGILYEKLTQLNNIDIGPEIFYKKFWQYDVTGQGIFTHNDFSSTNLGWPVSYVSNISDLSINLNDSNDQCNFNLKSSEIYYEKVDLSGKLISSVLEPDANIKYYGYKYITNLLEIFLTSTSNDEGKNYKKFRDSQVVFPQGSIVYVPTRNIIHDNIFYFKDLTATNFKTLKEWSDDAYPNHTGDWVEERVSEEVSVYYHKTQNGDLDYETDPAILYKGLVYDGEWDPKGDQLKYDKSTGQYTRFNKIAIDALAKQIKEIYLD</sequence>
<evidence type="ECO:0000313" key="3">
    <source>
        <dbReference type="Proteomes" id="UP000245974"/>
    </source>
</evidence>
<dbReference type="EMBL" id="OOGT01000012">
    <property type="protein sequence ID" value="SPL69302.1"/>
    <property type="molecule type" value="Genomic_DNA"/>
</dbReference>
<dbReference type="Proteomes" id="UP000245974">
    <property type="component" value="Unassembled WGS sequence"/>
</dbReference>
<feature type="chain" id="PRO_5015638716" evidence="1">
    <location>
        <begin position="22"/>
        <end position="354"/>
    </location>
</feature>
<keyword evidence="3" id="KW-1185">Reference proteome</keyword>
<evidence type="ECO:0000256" key="1">
    <source>
        <dbReference type="SAM" id="SignalP"/>
    </source>
</evidence>
<protein>
    <submittedName>
        <fullName evidence="2">Uncharacterized protein</fullName>
    </submittedName>
</protein>
<dbReference type="OrthoDB" id="6712628at2"/>